<dbReference type="HOGENOM" id="CLU_3328243_0_0_0"/>
<organism evidence="1">
    <name type="scientific">Fusobacterium polymorphum ATCC 10953</name>
    <dbReference type="NCBI Taxonomy" id="393480"/>
    <lineage>
        <taxon>Bacteria</taxon>
        <taxon>Fusobacteriati</taxon>
        <taxon>Fusobacteriota</taxon>
        <taxon>Fusobacteriia</taxon>
        <taxon>Fusobacteriales</taxon>
        <taxon>Fusobacteriaceae</taxon>
        <taxon>Fusobacterium</taxon>
    </lineage>
</organism>
<reference evidence="1" key="1">
    <citation type="submission" date="2006-07" db="EMBL/GenBank/DDBJ databases">
        <authorList>
            <person name="Qin X."/>
            <person name="Weinstock G.M."/>
        </authorList>
    </citation>
    <scope>NUCLEOTIDE SEQUENCE [LARGE SCALE GENOMIC DNA]</scope>
    <source>
        <strain evidence="1">ATCC 10953</strain>
    </source>
</reference>
<protein>
    <submittedName>
        <fullName evidence="1">Uncharacterized protein</fullName>
    </submittedName>
</protein>
<evidence type="ECO:0000313" key="1">
    <source>
        <dbReference type="EMBL" id="EDK87803.1"/>
    </source>
</evidence>
<gene>
    <name evidence="1" type="ORF">FNP_2417</name>
</gene>
<accession>A5TSC8</accession>
<sequence>MSIGAIFINKKLKGNKTMKKKYMILSNNSKNVARSYGL</sequence>
<dbReference type="EMBL" id="CM000440">
    <property type="protein sequence ID" value="EDK87803.1"/>
    <property type="molecule type" value="Genomic_DNA"/>
</dbReference>
<dbReference type="AlphaFoldDB" id="A5TSC8"/>
<proteinExistence type="predicted"/>
<name>A5TSC8_FUSNP</name>
<dbReference type="Proteomes" id="UP000001921">
    <property type="component" value="Chromosome"/>
</dbReference>
<reference evidence="1" key="2">
    <citation type="submission" date="2007-05" db="EMBL/GenBank/DDBJ databases">
        <title>Genome sequence of Fusobacterium nucleatum subspecies polymorphum - a genetically tractable Fusobacterium.</title>
        <authorList>
            <person name="Karpathy S.E."/>
            <person name="Xiang Q."/>
            <person name="Gioia J."/>
            <person name="Jiang H."/>
            <person name="Liu Y."/>
            <person name="Petrosino J.F."/>
            <person name="Yerrapragada S."/>
            <person name="Fox G.E."/>
            <person name="Kinder Haake S."/>
            <person name="Weinstock G.M."/>
            <person name="Highlander S.K."/>
        </authorList>
    </citation>
    <scope>NUCLEOTIDE SEQUENCE [LARGE SCALE GENOMIC DNA]</scope>
    <source>
        <strain evidence="1">ATCC 10953</strain>
    </source>
</reference>